<reference evidence="4" key="1">
    <citation type="submission" date="2022-07" db="EMBL/GenBank/DDBJ databases">
        <title>Phylogenomic reconstructions and comparative analyses of Kickxellomycotina fungi.</title>
        <authorList>
            <person name="Reynolds N.K."/>
            <person name="Stajich J.E."/>
            <person name="Barry K."/>
            <person name="Grigoriev I.V."/>
            <person name="Crous P."/>
            <person name="Smith M.E."/>
        </authorList>
    </citation>
    <scope>NUCLEOTIDE SEQUENCE</scope>
    <source>
        <strain evidence="4">RSA 567</strain>
    </source>
</reference>
<dbReference type="PANTHER" id="PTHR48106:SF18">
    <property type="entry name" value="QUINONE OXIDOREDUCTASE PIG3"/>
    <property type="match status" value="1"/>
</dbReference>
<dbReference type="InterPro" id="IPR013149">
    <property type="entry name" value="ADH-like_C"/>
</dbReference>
<protein>
    <recommendedName>
        <fullName evidence="3">Alcohol dehydrogenase-like C-terminal domain-containing protein</fullName>
    </recommendedName>
</protein>
<dbReference type="EMBL" id="JANBQB010001445">
    <property type="protein sequence ID" value="KAJ1971254.1"/>
    <property type="molecule type" value="Genomic_DNA"/>
</dbReference>
<accession>A0A9W8AYB4</accession>
<dbReference type="PANTHER" id="PTHR48106">
    <property type="entry name" value="QUINONE OXIDOREDUCTASE PIG3-RELATED"/>
    <property type="match status" value="1"/>
</dbReference>
<feature type="domain" description="Alcohol dehydrogenase-like C-terminal" evidence="3">
    <location>
        <begin position="11"/>
        <end position="101"/>
    </location>
</feature>
<dbReference type="GO" id="GO:0016651">
    <property type="term" value="F:oxidoreductase activity, acting on NAD(P)H"/>
    <property type="evidence" value="ECO:0007669"/>
    <property type="project" value="TreeGrafter"/>
</dbReference>
<evidence type="ECO:0000256" key="2">
    <source>
        <dbReference type="ARBA" id="ARBA00023002"/>
    </source>
</evidence>
<keyword evidence="5" id="KW-1185">Reference proteome</keyword>
<evidence type="ECO:0000313" key="5">
    <source>
        <dbReference type="Proteomes" id="UP001151582"/>
    </source>
</evidence>
<dbReference type="AlphaFoldDB" id="A0A9W8AYB4"/>
<dbReference type="Proteomes" id="UP001151582">
    <property type="component" value="Unassembled WGS sequence"/>
</dbReference>
<dbReference type="OrthoDB" id="203908at2759"/>
<dbReference type="SUPFAM" id="SSF51735">
    <property type="entry name" value="NAD(P)-binding Rossmann-fold domains"/>
    <property type="match status" value="1"/>
</dbReference>
<feature type="non-terminal residue" evidence="4">
    <location>
        <position position="1"/>
    </location>
</feature>
<keyword evidence="1" id="KW-0521">NADP</keyword>
<sequence length="102" mass="11248">QDVLIHAGASGVSTAAIQIARKFGARRIFTTASSNEKLEYCRQLGATHLINYKTEDFAEFIHDITDGHGVDIIIDYIGVDYWKANMDSLAVDGHMVVLAFMS</sequence>
<organism evidence="4 5">
    <name type="scientific">Dimargaris verticillata</name>
    <dbReference type="NCBI Taxonomy" id="2761393"/>
    <lineage>
        <taxon>Eukaryota</taxon>
        <taxon>Fungi</taxon>
        <taxon>Fungi incertae sedis</taxon>
        <taxon>Zoopagomycota</taxon>
        <taxon>Kickxellomycotina</taxon>
        <taxon>Dimargaritomycetes</taxon>
        <taxon>Dimargaritales</taxon>
        <taxon>Dimargaritaceae</taxon>
        <taxon>Dimargaris</taxon>
    </lineage>
</organism>
<dbReference type="Gene3D" id="3.40.50.720">
    <property type="entry name" value="NAD(P)-binding Rossmann-like Domain"/>
    <property type="match status" value="1"/>
</dbReference>
<keyword evidence="2" id="KW-0560">Oxidoreductase</keyword>
<proteinExistence type="predicted"/>
<dbReference type="InterPro" id="IPR036291">
    <property type="entry name" value="NAD(P)-bd_dom_sf"/>
</dbReference>
<name>A0A9W8AYB4_9FUNG</name>
<feature type="non-terminal residue" evidence="4">
    <location>
        <position position="102"/>
    </location>
</feature>
<evidence type="ECO:0000256" key="1">
    <source>
        <dbReference type="ARBA" id="ARBA00022857"/>
    </source>
</evidence>
<evidence type="ECO:0000259" key="3">
    <source>
        <dbReference type="Pfam" id="PF00107"/>
    </source>
</evidence>
<dbReference type="GO" id="GO:0070402">
    <property type="term" value="F:NADPH binding"/>
    <property type="evidence" value="ECO:0007669"/>
    <property type="project" value="TreeGrafter"/>
</dbReference>
<gene>
    <name evidence="4" type="ORF">H4R34_005802</name>
</gene>
<comment type="caution">
    <text evidence="4">The sequence shown here is derived from an EMBL/GenBank/DDBJ whole genome shotgun (WGS) entry which is preliminary data.</text>
</comment>
<dbReference type="Pfam" id="PF00107">
    <property type="entry name" value="ADH_zinc_N"/>
    <property type="match status" value="1"/>
</dbReference>
<evidence type="ECO:0000313" key="4">
    <source>
        <dbReference type="EMBL" id="KAJ1971254.1"/>
    </source>
</evidence>